<feature type="region of interest" description="Disordered" evidence="1">
    <location>
        <begin position="678"/>
        <end position="845"/>
    </location>
</feature>
<feature type="compositionally biased region" description="Basic and acidic residues" evidence="1">
    <location>
        <begin position="509"/>
        <end position="525"/>
    </location>
</feature>
<dbReference type="OMA" id="ERSADCA"/>
<evidence type="ECO:0000256" key="1">
    <source>
        <dbReference type="SAM" id="MobiDB-lite"/>
    </source>
</evidence>
<feature type="compositionally biased region" description="Basic and acidic residues" evidence="1">
    <location>
        <begin position="808"/>
        <end position="824"/>
    </location>
</feature>
<dbReference type="OrthoDB" id="428375at2759"/>
<feature type="region of interest" description="Disordered" evidence="1">
    <location>
        <begin position="271"/>
        <end position="597"/>
    </location>
</feature>
<feature type="region of interest" description="Disordered" evidence="1">
    <location>
        <begin position="1004"/>
        <end position="1033"/>
    </location>
</feature>
<dbReference type="Proteomes" id="UP000186817">
    <property type="component" value="Unassembled WGS sequence"/>
</dbReference>
<dbReference type="EMBL" id="LSRX01000254">
    <property type="protein sequence ID" value="OLQ02790.1"/>
    <property type="molecule type" value="Genomic_DNA"/>
</dbReference>
<comment type="caution">
    <text evidence="2">The sequence shown here is derived from an EMBL/GenBank/DDBJ whole genome shotgun (WGS) entry which is preliminary data.</text>
</comment>
<feature type="compositionally biased region" description="Basic residues" evidence="1">
    <location>
        <begin position="424"/>
        <end position="438"/>
    </location>
</feature>
<sequence>MELPSGAFETLKSQGLHEMPLPWFHQDVLTSEEVSAICENFRKGGSVRELAKKFWEAQAAISSRDVAMVSSFVHLVGLIGFNSIKDNWKVILHLISIYCPDSPPSKTVPVDDVKPEVEKFYEDIYVTPKSGLVHCESHSLKMFITFLNRRHDGSSRKDNRLRALFDELAKHWPPKPRSKRSLVSDEDQEEEDYVEEDEEEPENMTEPEDDEDRLQPVDPYLAEATIGPSQSCLERSADCAAMEETAALITISLGVAHMDTQQTIEWHQHLDRGSDFGESPSMQHEQPDTEDVKSGLQRQNAASRLSVAENEGAIASDEARAPGKVEEAESPEPPKDLPDHAKASPDEAENPEPMKDLPDYPKASSDQHAKAKSPEPVKDLDLAKASSDQHAEASPEPVKDLDLAKAKAAPKCKSKAKSAPVPKGKAKSKATAKPKGKSMQKDDQADESKKRPHADDADLPGPSKKSKPSEEPKKKGKQAAESPEKENNLKKPTNAESKKRGKQAAENQDAEKENKPKKPRNAESKKRGKQAAESQDAEKENKPKKPTNAVSKKNGKQDAAPHDAEKPAKAVKDKGKVRSERAHEDRRTFARRWQPDNEPSRSIWEAIKICYDKNIYGKVYKPGSLEAIFAEYGKVILIQYDSGRAVAWLCADNRSTMPVFKGFLQHGLAEAKLKLSGWKPKEDEPSFRSAPSWHSSQTGSQAPSPEPPATQPDQLESPPGATEPTQVVSPSPKKVPEPMQVVPSSAKKAPEPTQVVAPSPKKAPEPKVVPPSPKKAPEPKVVPPSPKKAPEKPQQAPPTKDPQMLSKQPDKSKGSADKPARADKATQQNDDEYVEPAERCPPPEQVSKKTLMKRLDRICTPRADGTFKVPMEIINSYKCLESREQVYRAFEKCGCGLFTKKVNRKYEEINEKSVETEFEFLTEEEMELKGWSEKKIKGAKKICEKRPGYKRKSEYCDEWMYWVAVKVRGSNKKTKRNTVAEILEGEGDEQPVDADEAMEDFPFALEGDGDKAPKEPGDGDSESDDSSDDGEEAARVLKKIGFPELTKYRDTLLGMIAKLNDLDDRMMNVYSKGEAKRVRLGSQKTNRLPAVPKMEKPEAPKVKAKPKTAAAKQTIVHSLGSPCSSSEDEPGHDSRAQLYAEMLGDGAASSVNDLAMCSHCLAGTPGLAWDQVQPVFCSIPFDPGKPEAALKLDVFHLFKVGLGRDLVASIVLFARLGYYDWEPEDSRELKQRLARAWKHFSLWRQTAKETVACKYFSPALFNIKNLSDFGWANVKGSDTMLFLRYILWYAGFLLASRTLPDAHRRLFALLNKTIVHAQQAMHIMYTHGLWLDRKCAQSLYLHFMCLLSGYQTLAARCLSMNLTFFCLKPKFHGIHHLAYDLKKALRTPTPLVLNPLCWGNEMNEDAINKICSMTLKVSIRTLTRRVLQRHFLKKSAVIRRHRQDRRTKGLRV</sequence>
<evidence type="ECO:0000313" key="3">
    <source>
        <dbReference type="Proteomes" id="UP000186817"/>
    </source>
</evidence>
<feature type="compositionally biased region" description="Basic and acidic residues" evidence="1">
    <location>
        <begin position="439"/>
        <end position="456"/>
    </location>
</feature>
<feature type="compositionally biased region" description="Basic and acidic residues" evidence="1">
    <location>
        <begin position="317"/>
        <end position="345"/>
    </location>
</feature>
<feature type="region of interest" description="Disordered" evidence="1">
    <location>
        <begin position="173"/>
        <end position="215"/>
    </location>
</feature>
<keyword evidence="3" id="KW-1185">Reference proteome</keyword>
<organism evidence="2 3">
    <name type="scientific">Symbiodinium microadriaticum</name>
    <name type="common">Dinoflagellate</name>
    <name type="synonym">Zooxanthella microadriatica</name>
    <dbReference type="NCBI Taxonomy" id="2951"/>
    <lineage>
        <taxon>Eukaryota</taxon>
        <taxon>Sar</taxon>
        <taxon>Alveolata</taxon>
        <taxon>Dinophyceae</taxon>
        <taxon>Suessiales</taxon>
        <taxon>Symbiodiniaceae</taxon>
        <taxon>Symbiodinium</taxon>
    </lineage>
</organism>
<accession>A0A1Q9E5U6</accession>
<feature type="compositionally biased region" description="Basic and acidic residues" evidence="1">
    <location>
        <begin position="1008"/>
        <end position="1017"/>
    </location>
</feature>
<protein>
    <submittedName>
        <fullName evidence="2">Uncharacterized protein</fullName>
    </submittedName>
</protein>
<proteinExistence type="predicted"/>
<feature type="compositionally biased region" description="Acidic residues" evidence="1">
    <location>
        <begin position="1018"/>
        <end position="1031"/>
    </location>
</feature>
<feature type="compositionally biased region" description="Polar residues" evidence="1">
    <location>
        <begin position="692"/>
        <end position="703"/>
    </location>
</feature>
<feature type="compositionally biased region" description="Acidic residues" evidence="1">
    <location>
        <begin position="184"/>
        <end position="212"/>
    </location>
</feature>
<feature type="compositionally biased region" description="Pro residues" evidence="1">
    <location>
        <begin position="767"/>
        <end position="787"/>
    </location>
</feature>
<gene>
    <name evidence="2" type="ORF">AK812_SmicGene14313</name>
</gene>
<feature type="compositionally biased region" description="Basic and acidic residues" evidence="1">
    <location>
        <begin position="352"/>
        <end position="405"/>
    </location>
</feature>
<reference evidence="2 3" key="1">
    <citation type="submission" date="2016-02" db="EMBL/GenBank/DDBJ databases">
        <title>Genome analysis of coral dinoflagellate symbionts highlights evolutionary adaptations to a symbiotic lifestyle.</title>
        <authorList>
            <person name="Aranda M."/>
            <person name="Li Y."/>
            <person name="Liew Y.J."/>
            <person name="Baumgarten S."/>
            <person name="Simakov O."/>
            <person name="Wilson M."/>
            <person name="Piel J."/>
            <person name="Ashoor H."/>
            <person name="Bougouffa S."/>
            <person name="Bajic V.B."/>
            <person name="Ryu T."/>
            <person name="Ravasi T."/>
            <person name="Bayer T."/>
            <person name="Micklem G."/>
            <person name="Kim H."/>
            <person name="Bhak J."/>
            <person name="Lajeunesse T.C."/>
            <person name="Voolstra C.R."/>
        </authorList>
    </citation>
    <scope>NUCLEOTIDE SEQUENCE [LARGE SCALE GENOMIC DNA]</scope>
    <source>
        <strain evidence="2 3">CCMP2467</strain>
    </source>
</reference>
<feature type="compositionally biased region" description="Basic and acidic residues" evidence="1">
    <location>
        <begin position="555"/>
        <end position="597"/>
    </location>
</feature>
<evidence type="ECO:0000313" key="2">
    <source>
        <dbReference type="EMBL" id="OLQ02790.1"/>
    </source>
</evidence>
<name>A0A1Q9E5U6_SYMMI</name>